<dbReference type="PROSITE" id="PS51257">
    <property type="entry name" value="PROKAR_LIPOPROTEIN"/>
    <property type="match status" value="1"/>
</dbReference>
<accession>A0A852R7E4</accession>
<dbReference type="Proteomes" id="UP000582231">
    <property type="component" value="Unassembled WGS sequence"/>
</dbReference>
<reference evidence="6 7" key="1">
    <citation type="submission" date="2020-07" db="EMBL/GenBank/DDBJ databases">
        <title>Sequencing the genomes of 1000 actinobacteria strains.</title>
        <authorList>
            <person name="Klenk H.-P."/>
        </authorList>
    </citation>
    <scope>NUCLEOTIDE SEQUENCE [LARGE SCALE GENOMIC DNA]</scope>
    <source>
        <strain evidence="6 7">DSM 19082</strain>
    </source>
</reference>
<keyword evidence="2 4" id="KW-0732">Signal</keyword>
<dbReference type="Gene3D" id="3.40.50.2300">
    <property type="match status" value="2"/>
</dbReference>
<dbReference type="InterPro" id="IPR028082">
    <property type="entry name" value="Peripla_BP_I"/>
</dbReference>
<feature type="chain" id="PRO_5039115955" evidence="4">
    <location>
        <begin position="25"/>
        <end position="498"/>
    </location>
</feature>
<evidence type="ECO:0000256" key="3">
    <source>
        <dbReference type="SAM" id="MobiDB-lite"/>
    </source>
</evidence>
<evidence type="ECO:0000256" key="4">
    <source>
        <dbReference type="SAM" id="SignalP"/>
    </source>
</evidence>
<name>A0A852R7E4_9ACTN</name>
<evidence type="ECO:0000313" key="6">
    <source>
        <dbReference type="EMBL" id="NYD30803.1"/>
    </source>
</evidence>
<dbReference type="SUPFAM" id="SSF53822">
    <property type="entry name" value="Periplasmic binding protein-like I"/>
    <property type="match status" value="1"/>
</dbReference>
<sequence length="498" mass="51029">MPRHSRARRLLGVGAVVLALSACGSQLDPSTVAKVNGQSGAGGGDQTSGVAAPAAGSDGGVPAAGGDVSGGGAAAPDAGAPAAGGGTAGAGGTGSAGKGDAGGKSKGKGSPTGTAKAGSCDGFKNQTGITDSTITLANVADISGPVPGIFEASQQAARAYVEYFNSQNTICGRKLAITNLDSRADAGADQQAYTKACSSAFAAIGSMGAFDSGGASTAQGCGLPDIRAAMTTSERASCSTCFGIYSVRPNLIADSGPKWLASQYPDAVKNVAMLYINAGAAVGNAKSQAAAWGKMGWSVNYLQGIDVAEFNFAPYVQQMKDKGIKMVVYLGPYQNTVKLQQAMQQQGFKPDVFMQDPTIYDQRYVQQAGALAEGTFVYSTIDLFENKANPEIQLYLSWLNQVKPGAVPNFYGLFAWSAMRLFVEQATALGGKLTRESLVAAVRKVNDWTDNGAHAAMRVGTAETPQCQKIIQYKGGRWQQVSPGTWLCGNVVNSGVSG</sequence>
<dbReference type="PANTHER" id="PTHR47235:SF1">
    <property type="entry name" value="BLR6548 PROTEIN"/>
    <property type="match status" value="1"/>
</dbReference>
<dbReference type="AlphaFoldDB" id="A0A852R7E4"/>
<feature type="signal peptide" evidence="4">
    <location>
        <begin position="1"/>
        <end position="24"/>
    </location>
</feature>
<feature type="compositionally biased region" description="Low complexity" evidence="3">
    <location>
        <begin position="108"/>
        <end position="118"/>
    </location>
</feature>
<dbReference type="EMBL" id="JACCBF010000001">
    <property type="protein sequence ID" value="NYD30803.1"/>
    <property type="molecule type" value="Genomic_DNA"/>
</dbReference>
<organism evidence="6 7">
    <name type="scientific">Nocardioides kongjuensis</name>
    <dbReference type="NCBI Taxonomy" id="349522"/>
    <lineage>
        <taxon>Bacteria</taxon>
        <taxon>Bacillati</taxon>
        <taxon>Actinomycetota</taxon>
        <taxon>Actinomycetes</taxon>
        <taxon>Propionibacteriales</taxon>
        <taxon>Nocardioidaceae</taxon>
        <taxon>Nocardioides</taxon>
    </lineage>
</organism>
<dbReference type="PANTHER" id="PTHR47235">
    <property type="entry name" value="BLR6548 PROTEIN"/>
    <property type="match status" value="1"/>
</dbReference>
<feature type="compositionally biased region" description="Gly residues" evidence="3">
    <location>
        <begin position="82"/>
        <end position="104"/>
    </location>
</feature>
<feature type="region of interest" description="Disordered" evidence="3">
    <location>
        <begin position="34"/>
        <end position="122"/>
    </location>
</feature>
<comment type="caution">
    <text evidence="6">The sequence shown here is derived from an EMBL/GenBank/DDBJ whole genome shotgun (WGS) entry which is preliminary data.</text>
</comment>
<evidence type="ECO:0000313" key="7">
    <source>
        <dbReference type="Proteomes" id="UP000582231"/>
    </source>
</evidence>
<dbReference type="Pfam" id="PF13458">
    <property type="entry name" value="Peripla_BP_6"/>
    <property type="match status" value="1"/>
</dbReference>
<proteinExistence type="inferred from homology"/>
<keyword evidence="7" id="KW-1185">Reference proteome</keyword>
<feature type="domain" description="Leucine-binding protein" evidence="5">
    <location>
        <begin position="133"/>
        <end position="476"/>
    </location>
</feature>
<protein>
    <submittedName>
        <fullName evidence="6">ABC-type branched-subunit amino acid transport system substrate-binding protein</fullName>
    </submittedName>
</protein>
<comment type="similarity">
    <text evidence="1">Belongs to the leucine-binding protein family.</text>
</comment>
<feature type="compositionally biased region" description="Gly residues" evidence="3">
    <location>
        <begin position="57"/>
        <end position="73"/>
    </location>
</feature>
<evidence type="ECO:0000259" key="5">
    <source>
        <dbReference type="Pfam" id="PF13458"/>
    </source>
</evidence>
<gene>
    <name evidence="6" type="ORF">BJ958_002349</name>
</gene>
<evidence type="ECO:0000256" key="2">
    <source>
        <dbReference type="ARBA" id="ARBA00022729"/>
    </source>
</evidence>
<dbReference type="RefSeq" id="WP_179727003.1">
    <property type="nucleotide sequence ID" value="NZ_BAABEF010000001.1"/>
</dbReference>
<evidence type="ECO:0000256" key="1">
    <source>
        <dbReference type="ARBA" id="ARBA00010062"/>
    </source>
</evidence>
<dbReference type="InterPro" id="IPR028081">
    <property type="entry name" value="Leu-bd"/>
</dbReference>